<reference evidence="9 10" key="1">
    <citation type="submission" date="2019-11" db="EMBL/GenBank/DDBJ databases">
        <title>Venturia inaequalis Genome Resource.</title>
        <authorList>
            <person name="Lichtner F.J."/>
        </authorList>
    </citation>
    <scope>NUCLEOTIDE SEQUENCE [LARGE SCALE GENOMIC DNA]</scope>
    <source>
        <strain evidence="9">Bline_iso_100314</strain>
    </source>
</reference>
<feature type="transmembrane region" description="Helical" evidence="7">
    <location>
        <begin position="209"/>
        <end position="230"/>
    </location>
</feature>
<proteinExistence type="inferred from homology"/>
<dbReference type="PANTHER" id="PTHR23501:SF102">
    <property type="entry name" value="DRUG TRANSPORTER, PUTATIVE (AFU_ORTHOLOGUE AFUA_3G08530)-RELATED"/>
    <property type="match status" value="1"/>
</dbReference>
<feature type="region of interest" description="Disordered" evidence="6">
    <location>
        <begin position="603"/>
        <end position="639"/>
    </location>
</feature>
<feature type="transmembrane region" description="Helical" evidence="7">
    <location>
        <begin position="410"/>
        <end position="429"/>
    </location>
</feature>
<comment type="subcellular location">
    <subcellularLocation>
        <location evidence="1">Membrane</location>
        <topology evidence="1">Multi-pass membrane protein</topology>
    </subcellularLocation>
</comment>
<feature type="transmembrane region" description="Helical" evidence="7">
    <location>
        <begin position="152"/>
        <end position="178"/>
    </location>
</feature>
<dbReference type="InterPro" id="IPR011701">
    <property type="entry name" value="MFS"/>
</dbReference>
<dbReference type="InterPro" id="IPR020846">
    <property type="entry name" value="MFS_dom"/>
</dbReference>
<evidence type="ECO:0000256" key="6">
    <source>
        <dbReference type="SAM" id="MobiDB-lite"/>
    </source>
</evidence>
<evidence type="ECO:0000256" key="4">
    <source>
        <dbReference type="ARBA" id="ARBA00022989"/>
    </source>
</evidence>
<dbReference type="Gene3D" id="1.20.1720.10">
    <property type="entry name" value="Multidrug resistance protein D"/>
    <property type="match status" value="1"/>
</dbReference>
<evidence type="ECO:0000256" key="3">
    <source>
        <dbReference type="ARBA" id="ARBA00022692"/>
    </source>
</evidence>
<dbReference type="SUPFAM" id="SSF103473">
    <property type="entry name" value="MFS general substrate transporter"/>
    <property type="match status" value="2"/>
</dbReference>
<feature type="transmembrane region" description="Helical" evidence="7">
    <location>
        <begin position="85"/>
        <end position="109"/>
    </location>
</feature>
<evidence type="ECO:0000313" key="9">
    <source>
        <dbReference type="EMBL" id="KAE9980090.1"/>
    </source>
</evidence>
<dbReference type="EMBL" id="WNWQ01000082">
    <property type="protein sequence ID" value="KAE9980090.1"/>
    <property type="molecule type" value="Genomic_DNA"/>
</dbReference>
<organism evidence="9 10">
    <name type="scientific">Venturia inaequalis</name>
    <name type="common">Apple scab fungus</name>
    <dbReference type="NCBI Taxonomy" id="5025"/>
    <lineage>
        <taxon>Eukaryota</taxon>
        <taxon>Fungi</taxon>
        <taxon>Dikarya</taxon>
        <taxon>Ascomycota</taxon>
        <taxon>Pezizomycotina</taxon>
        <taxon>Dothideomycetes</taxon>
        <taxon>Pleosporomycetidae</taxon>
        <taxon>Venturiales</taxon>
        <taxon>Venturiaceae</taxon>
        <taxon>Venturia</taxon>
    </lineage>
</organism>
<dbReference type="Gene3D" id="1.20.1250.20">
    <property type="entry name" value="MFS general substrate transporter like domains"/>
    <property type="match status" value="1"/>
</dbReference>
<feature type="transmembrane region" description="Helical" evidence="7">
    <location>
        <begin position="379"/>
        <end position="403"/>
    </location>
</feature>
<comment type="caution">
    <text evidence="9">The sequence shown here is derived from an EMBL/GenBank/DDBJ whole genome shotgun (WGS) entry which is preliminary data.</text>
</comment>
<dbReference type="CDD" id="cd17502">
    <property type="entry name" value="MFS_Azr1_MDR_like"/>
    <property type="match status" value="1"/>
</dbReference>
<feature type="transmembrane region" description="Helical" evidence="7">
    <location>
        <begin position="184"/>
        <end position="202"/>
    </location>
</feature>
<feature type="transmembrane region" description="Helical" evidence="7">
    <location>
        <begin position="121"/>
        <end position="140"/>
    </location>
</feature>
<evidence type="ECO:0000313" key="10">
    <source>
        <dbReference type="Proteomes" id="UP000433883"/>
    </source>
</evidence>
<dbReference type="AlphaFoldDB" id="A0A8H3V147"/>
<name>A0A8H3V147_VENIN</name>
<sequence length="861" mass="93758">MERPRSSGQPSSYLPSIPEASSQPQRLPQLSTRWEPEMDPPRQNSYEIFSQVKPPSNGSKSQVIETVDRARAPKPEKEQKAPSKLLVLSLFVSVFLSALDITIITTALPTIAEHMRTNSTGFAWIGSAYLLAGAASEPIWAKTSDIFGRKPILMLANATFLAGSIICALATGMTTLITGRVVQGLGSGGLLVLVNILIGDLFSPRDRGVYYGLLGLVWSIANASGPFLGGLFSTKMDWRWCFWVNVPIDGIALILTAIFLKVHTPVTPFWEGIKAIDWLGCVTVVGGTVLLLLGIELGGVTFPWASAPVITLIIGGIVIWLFFFFIEARVAKYPLVPMRLLKNFSNLCILAIDFSHGFVFIAGSYFLPVYFQAVLGANALLSGVYLFPFALSLSVTSIATGYIIKKTGAYQPLITGGMLFLTLGFALFIDLPEYTSWSRAIIYQMIAGIGVGPNFQSPMMALQNSVAPHDIGAACSTFGFVRQFANAISVVLGGVMLQSQLKGHRKEMIDGGIESRVVDLLTGGSAISSVNEINRLPKFARQVARKAFAQSLSKMWIMYACIAIIGLGLTDFIRKYELATEHKQTVTGLEEQERIRKQEAELRNANKKKKGMGVLSDPEESPQQLEHEYGSPSGKSAEVLGLSLPDRAPTRLAMRATADEGSTGFPSIQAPSSSGSRGPPPRKEGAITAARRRAKLGQAGASIVEGQHPVAPIQTNARSAGRGGEFHREFDKFYPEEDFLDDSSSEEEVDLGLDRKTKDEIIKASRRSSLAKVRDIVSKITGHEFSVQHADVQKDADAYLEDLKNGRTSANPWARFNLYMLMMYGEGYGGNYADAAMNETLGLRVMDDKELEEKVAGWLSN</sequence>
<protein>
    <recommendedName>
        <fullName evidence="8">Major facilitator superfamily (MFS) profile domain-containing protein</fullName>
    </recommendedName>
</protein>
<dbReference type="Proteomes" id="UP000433883">
    <property type="component" value="Unassembled WGS sequence"/>
</dbReference>
<feature type="region of interest" description="Disordered" evidence="6">
    <location>
        <begin position="657"/>
        <end position="685"/>
    </location>
</feature>
<feature type="transmembrane region" description="Helical" evidence="7">
    <location>
        <begin position="347"/>
        <end position="367"/>
    </location>
</feature>
<dbReference type="PROSITE" id="PS50850">
    <property type="entry name" value="MFS"/>
    <property type="match status" value="1"/>
</dbReference>
<feature type="transmembrane region" description="Helical" evidence="7">
    <location>
        <begin position="307"/>
        <end position="326"/>
    </location>
</feature>
<dbReference type="InterPro" id="IPR036259">
    <property type="entry name" value="MFS_trans_sf"/>
</dbReference>
<evidence type="ECO:0000256" key="2">
    <source>
        <dbReference type="ARBA" id="ARBA00007520"/>
    </source>
</evidence>
<evidence type="ECO:0000259" key="8">
    <source>
        <dbReference type="PROSITE" id="PS50850"/>
    </source>
</evidence>
<feature type="domain" description="Major facilitator superfamily (MFS) profile" evidence="8">
    <location>
        <begin position="86"/>
        <end position="578"/>
    </location>
</feature>
<comment type="similarity">
    <text evidence="2">Belongs to the major facilitator superfamily. TCR/Tet family.</text>
</comment>
<feature type="region of interest" description="Disordered" evidence="6">
    <location>
        <begin position="1"/>
        <end position="63"/>
    </location>
</feature>
<dbReference type="Pfam" id="PF07690">
    <property type="entry name" value="MFS_1"/>
    <property type="match status" value="2"/>
</dbReference>
<accession>A0A8H3V147</accession>
<dbReference type="PANTHER" id="PTHR23501">
    <property type="entry name" value="MAJOR FACILITATOR SUPERFAMILY"/>
    <property type="match status" value="1"/>
</dbReference>
<evidence type="ECO:0000256" key="7">
    <source>
        <dbReference type="SAM" id="Phobius"/>
    </source>
</evidence>
<evidence type="ECO:0000256" key="5">
    <source>
        <dbReference type="ARBA" id="ARBA00023136"/>
    </source>
</evidence>
<dbReference type="PRINTS" id="PR01036">
    <property type="entry name" value="TCRTETB"/>
</dbReference>
<dbReference type="GO" id="GO:0005886">
    <property type="term" value="C:plasma membrane"/>
    <property type="evidence" value="ECO:0007669"/>
    <property type="project" value="TreeGrafter"/>
</dbReference>
<feature type="compositionally biased region" description="Polar residues" evidence="6">
    <location>
        <begin position="42"/>
        <end position="63"/>
    </location>
</feature>
<evidence type="ECO:0000256" key="1">
    <source>
        <dbReference type="ARBA" id="ARBA00004141"/>
    </source>
</evidence>
<keyword evidence="4 7" id="KW-1133">Transmembrane helix</keyword>
<dbReference type="GO" id="GO:0022857">
    <property type="term" value="F:transmembrane transporter activity"/>
    <property type="evidence" value="ECO:0007669"/>
    <property type="project" value="InterPro"/>
</dbReference>
<gene>
    <name evidence="9" type="ORF">BLS_009174</name>
</gene>
<keyword evidence="3 7" id="KW-0812">Transmembrane</keyword>
<feature type="transmembrane region" description="Helical" evidence="7">
    <location>
        <begin position="275"/>
        <end position="295"/>
    </location>
</feature>
<keyword evidence="5 7" id="KW-0472">Membrane</keyword>
<feature type="transmembrane region" description="Helical" evidence="7">
    <location>
        <begin position="242"/>
        <end position="263"/>
    </location>
</feature>
<feature type="compositionally biased region" description="Polar residues" evidence="6">
    <location>
        <begin position="1"/>
        <end position="32"/>
    </location>
</feature>